<feature type="domain" description="HTH araC/xylS-type" evidence="5">
    <location>
        <begin position="187"/>
        <end position="285"/>
    </location>
</feature>
<dbReference type="PRINTS" id="PR00032">
    <property type="entry name" value="HTHARAC"/>
</dbReference>
<dbReference type="Gene3D" id="1.10.10.60">
    <property type="entry name" value="Homeodomain-like"/>
    <property type="match status" value="2"/>
</dbReference>
<evidence type="ECO:0000256" key="4">
    <source>
        <dbReference type="ARBA" id="ARBA00023163"/>
    </source>
</evidence>
<evidence type="ECO:0000256" key="2">
    <source>
        <dbReference type="ARBA" id="ARBA00023125"/>
    </source>
</evidence>
<dbReference type="GO" id="GO:0043565">
    <property type="term" value="F:sequence-specific DNA binding"/>
    <property type="evidence" value="ECO:0007669"/>
    <property type="project" value="InterPro"/>
</dbReference>
<dbReference type="PANTHER" id="PTHR46796:SF6">
    <property type="entry name" value="ARAC SUBFAMILY"/>
    <property type="match status" value="1"/>
</dbReference>
<dbReference type="Gene3D" id="2.60.120.280">
    <property type="entry name" value="Regulatory protein AraC"/>
    <property type="match status" value="1"/>
</dbReference>
<evidence type="ECO:0000256" key="3">
    <source>
        <dbReference type="ARBA" id="ARBA00023159"/>
    </source>
</evidence>
<dbReference type="InterPro" id="IPR009057">
    <property type="entry name" value="Homeodomain-like_sf"/>
</dbReference>
<dbReference type="EMBL" id="CP001618">
    <property type="protein sequence ID" value="ACQ79198.1"/>
    <property type="molecule type" value="Genomic_DNA"/>
</dbReference>
<keyword evidence="2" id="KW-0238">DNA-binding</keyword>
<dbReference type="STRING" id="471853.Bcav_0937"/>
<keyword evidence="1" id="KW-0805">Transcription regulation</keyword>
<accession>C5BZM6</accession>
<keyword evidence="7" id="KW-1185">Reference proteome</keyword>
<dbReference type="PROSITE" id="PS01124">
    <property type="entry name" value="HTH_ARAC_FAMILY_2"/>
    <property type="match status" value="1"/>
</dbReference>
<sequence length="291" mass="31881">MLPDGFPGQRLRVLPRPLVHTALGRPPTSRLLVTDAGYFPHAMNHGRRRTRGTREAVVILCTDGVGRCEAGGRVTEVGAGQVLVIPPGLPHLYWADMHQPWTIWWFHAVGEDVTPFLEAMVCTNAARVVGVHDVFRATGGIEDVVRAMEQDETLPSLVTAAGAAWSVLAQLTADHLSGGADQAEPVRAAQEYLRLHFHLPVSVPELARIAGLSTSHFAALFRAATGSGVSEYVKRLRMSRARELLLTSDRTVAEVATTVGYPDAFYFSRQFRRVAGVSPTEYRRAFHRDGL</sequence>
<dbReference type="InterPro" id="IPR037923">
    <property type="entry name" value="HTH-like"/>
</dbReference>
<dbReference type="Pfam" id="PF12833">
    <property type="entry name" value="HTH_18"/>
    <property type="match status" value="1"/>
</dbReference>
<dbReference type="PANTHER" id="PTHR46796">
    <property type="entry name" value="HTH-TYPE TRANSCRIPTIONAL ACTIVATOR RHAS-RELATED"/>
    <property type="match status" value="1"/>
</dbReference>
<dbReference type="InterPro" id="IPR050204">
    <property type="entry name" value="AraC_XylS_family_regulators"/>
</dbReference>
<evidence type="ECO:0000313" key="6">
    <source>
        <dbReference type="EMBL" id="ACQ79198.1"/>
    </source>
</evidence>
<reference evidence="6 7" key="1">
    <citation type="journal article" date="2009" name="Stand. Genomic Sci.">
        <title>Complete genome sequence of Beutenbergia cavernae type strain (HKI 0122).</title>
        <authorList>
            <person name="Land M."/>
            <person name="Pukall R."/>
            <person name="Abt B."/>
            <person name="Goker M."/>
            <person name="Rohde M."/>
            <person name="Glavina Del Rio T."/>
            <person name="Tice H."/>
            <person name="Copeland A."/>
            <person name="Cheng J.F."/>
            <person name="Lucas S."/>
            <person name="Chen F."/>
            <person name="Nolan M."/>
            <person name="Bruce D."/>
            <person name="Goodwin L."/>
            <person name="Pitluck S."/>
            <person name="Ivanova N."/>
            <person name="Mavromatis K."/>
            <person name="Ovchinnikova G."/>
            <person name="Pati A."/>
            <person name="Chen A."/>
            <person name="Palaniappan K."/>
            <person name="Hauser L."/>
            <person name="Chang Y.J."/>
            <person name="Jefferies C.C."/>
            <person name="Saunders E."/>
            <person name="Brettin T."/>
            <person name="Detter J.C."/>
            <person name="Han C."/>
            <person name="Chain P."/>
            <person name="Bristow J."/>
            <person name="Eisen J.A."/>
            <person name="Markowitz V."/>
            <person name="Hugenholtz P."/>
            <person name="Kyrpides N.C."/>
            <person name="Klenk H.P."/>
            <person name="Lapidus A."/>
        </authorList>
    </citation>
    <scope>NUCLEOTIDE SEQUENCE [LARGE SCALE GENOMIC DNA]</scope>
    <source>
        <strain evidence="7">ATCC BAA-8 / DSM 12333 / NBRC 16432</strain>
    </source>
</reference>
<dbReference type="InterPro" id="IPR018060">
    <property type="entry name" value="HTH_AraC"/>
</dbReference>
<dbReference type="AlphaFoldDB" id="C5BZM6"/>
<dbReference type="SUPFAM" id="SSF51215">
    <property type="entry name" value="Regulatory protein AraC"/>
    <property type="match status" value="1"/>
</dbReference>
<keyword evidence="3" id="KW-0010">Activator</keyword>
<evidence type="ECO:0000256" key="1">
    <source>
        <dbReference type="ARBA" id="ARBA00023015"/>
    </source>
</evidence>
<dbReference type="SMART" id="SM00342">
    <property type="entry name" value="HTH_ARAC"/>
    <property type="match status" value="1"/>
</dbReference>
<dbReference type="eggNOG" id="COG2207">
    <property type="taxonomic scope" value="Bacteria"/>
</dbReference>
<name>C5BZM6_BEUC1</name>
<gene>
    <name evidence="6" type="ordered locus">Bcav_0937</name>
</gene>
<keyword evidence="4" id="KW-0804">Transcription</keyword>
<dbReference type="HOGENOM" id="CLU_000445_88_6_11"/>
<dbReference type="CDD" id="cd06986">
    <property type="entry name" value="cupin_MmsR-like_N"/>
    <property type="match status" value="1"/>
</dbReference>
<evidence type="ECO:0000259" key="5">
    <source>
        <dbReference type="PROSITE" id="PS01124"/>
    </source>
</evidence>
<dbReference type="eggNOG" id="COG1917">
    <property type="taxonomic scope" value="Bacteria"/>
</dbReference>
<dbReference type="Proteomes" id="UP000007962">
    <property type="component" value="Chromosome"/>
</dbReference>
<dbReference type="PROSITE" id="PS00041">
    <property type="entry name" value="HTH_ARAC_FAMILY_1"/>
    <property type="match status" value="1"/>
</dbReference>
<evidence type="ECO:0000313" key="7">
    <source>
        <dbReference type="Proteomes" id="UP000007962"/>
    </source>
</evidence>
<protein>
    <submittedName>
        <fullName evidence="6">Transcriptional regulator, AraC family</fullName>
    </submittedName>
</protein>
<dbReference type="RefSeq" id="WP_012725978.1">
    <property type="nucleotide sequence ID" value="NC_012669.1"/>
</dbReference>
<organism evidence="6 7">
    <name type="scientific">Beutenbergia cavernae (strain ATCC BAA-8 / DSM 12333 / CCUG 43141 / JCM 11478 / NBRC 16432 / NCIMB 13614 / HKI 0122)</name>
    <dbReference type="NCBI Taxonomy" id="471853"/>
    <lineage>
        <taxon>Bacteria</taxon>
        <taxon>Bacillati</taxon>
        <taxon>Actinomycetota</taxon>
        <taxon>Actinomycetes</taxon>
        <taxon>Micrococcales</taxon>
        <taxon>Beutenbergiaceae</taxon>
        <taxon>Beutenbergia</taxon>
    </lineage>
</organism>
<dbReference type="InterPro" id="IPR018062">
    <property type="entry name" value="HTH_AraC-typ_CS"/>
</dbReference>
<dbReference type="KEGG" id="bcv:Bcav_0937"/>
<dbReference type="InterPro" id="IPR003313">
    <property type="entry name" value="AraC-bd"/>
</dbReference>
<dbReference type="SUPFAM" id="SSF46689">
    <property type="entry name" value="Homeodomain-like"/>
    <property type="match status" value="2"/>
</dbReference>
<proteinExistence type="predicted"/>
<dbReference type="GO" id="GO:0003700">
    <property type="term" value="F:DNA-binding transcription factor activity"/>
    <property type="evidence" value="ECO:0007669"/>
    <property type="project" value="InterPro"/>
</dbReference>
<dbReference type="InterPro" id="IPR020449">
    <property type="entry name" value="Tscrpt_reg_AraC-type_HTH"/>
</dbReference>
<dbReference type="Pfam" id="PF02311">
    <property type="entry name" value="AraC_binding"/>
    <property type="match status" value="1"/>
</dbReference>